<dbReference type="AlphaFoldDB" id="A0A1H6P1Z8"/>
<accession>A0A1H6P1Z8</accession>
<evidence type="ECO:0000313" key="2">
    <source>
        <dbReference type="Proteomes" id="UP000182272"/>
    </source>
</evidence>
<evidence type="ECO:0000313" key="1">
    <source>
        <dbReference type="EMBL" id="SEI21410.1"/>
    </source>
</evidence>
<dbReference type="Proteomes" id="UP000182272">
    <property type="component" value="Chromosome I"/>
</dbReference>
<dbReference type="RefSeq" id="WP_081354571.1">
    <property type="nucleotide sequence ID" value="NZ_LT629972.1"/>
</dbReference>
<reference evidence="1 2" key="1">
    <citation type="submission" date="2016-10" db="EMBL/GenBank/DDBJ databases">
        <authorList>
            <person name="de Groot N.N."/>
        </authorList>
    </citation>
    <scope>NUCLEOTIDE SEQUENCE [LARGE SCALE GENOMIC DNA]</scope>
    <source>
        <strain evidence="1 2">LMG 2158</strain>
    </source>
</reference>
<organism evidence="1 2">
    <name type="scientific">Pseudomonas asplenii</name>
    <dbReference type="NCBI Taxonomy" id="53407"/>
    <lineage>
        <taxon>Bacteria</taxon>
        <taxon>Pseudomonadati</taxon>
        <taxon>Pseudomonadota</taxon>
        <taxon>Gammaproteobacteria</taxon>
        <taxon>Pseudomonadales</taxon>
        <taxon>Pseudomonadaceae</taxon>
        <taxon>Pseudomonas</taxon>
    </lineage>
</organism>
<name>A0A1H6P1Z8_9PSED</name>
<dbReference type="EMBL" id="LT629972">
    <property type="protein sequence ID" value="SEI21410.1"/>
    <property type="molecule type" value="Genomic_DNA"/>
</dbReference>
<proteinExistence type="predicted"/>
<gene>
    <name evidence="1" type="ORF">SAMN05216581_4493</name>
</gene>
<sequence>MPLLNDHDVSMRTIKQVIEDAELATEDQFELMHICLNGGKELLLVAITAEWLDPIANVLEGLRQMREE</sequence>
<protein>
    <submittedName>
        <fullName evidence="1">Uncharacterized protein</fullName>
    </submittedName>
</protein>